<proteinExistence type="predicted"/>
<evidence type="ECO:0000313" key="3">
    <source>
        <dbReference type="Proteomes" id="UP001493487"/>
    </source>
</evidence>
<organism evidence="2 3">
    <name type="scientific">Cohnella silvisoli</name>
    <dbReference type="NCBI Taxonomy" id="2873699"/>
    <lineage>
        <taxon>Bacteria</taxon>
        <taxon>Bacillati</taxon>
        <taxon>Bacillota</taxon>
        <taxon>Bacilli</taxon>
        <taxon>Bacillales</taxon>
        <taxon>Paenibacillaceae</taxon>
        <taxon>Cohnella</taxon>
    </lineage>
</organism>
<keyword evidence="3" id="KW-1185">Reference proteome</keyword>
<accession>A0ABV1KPS1</accession>
<name>A0ABV1KPS1_9BACL</name>
<evidence type="ECO:0000313" key="2">
    <source>
        <dbReference type="EMBL" id="MEQ4481945.1"/>
    </source>
</evidence>
<dbReference type="RefSeq" id="WP_232189294.1">
    <property type="nucleotide sequence ID" value="NZ_JAIOAP010000019.1"/>
</dbReference>
<dbReference type="InterPro" id="IPR051465">
    <property type="entry name" value="Cell_Envelope_Struct_Comp"/>
</dbReference>
<dbReference type="Proteomes" id="UP001493487">
    <property type="component" value="Unassembled WGS sequence"/>
</dbReference>
<dbReference type="InterPro" id="IPR001119">
    <property type="entry name" value="SLH_dom"/>
</dbReference>
<reference evidence="2 3" key="1">
    <citation type="journal article" date="2023" name="Genome Announc.">
        <title>Pan-Genome Analyses of the Genus Cohnella and Proposal of the Novel Species Cohnella silvisoli sp. nov., Isolated from Forest Soil.</title>
        <authorList>
            <person name="Wang C."/>
            <person name="Mao L."/>
            <person name="Bao G."/>
            <person name="Zhu H."/>
        </authorList>
    </citation>
    <scope>NUCLEOTIDE SEQUENCE [LARGE SCALE GENOMIC DNA]</scope>
    <source>
        <strain evidence="2 3">NL03-T5-1</strain>
    </source>
</reference>
<evidence type="ECO:0000259" key="1">
    <source>
        <dbReference type="PROSITE" id="PS51272"/>
    </source>
</evidence>
<dbReference type="PROSITE" id="PS51272">
    <property type="entry name" value="SLH"/>
    <property type="match status" value="2"/>
</dbReference>
<gene>
    <name evidence="2" type="ORF">QJS35_06015</name>
</gene>
<dbReference type="Pfam" id="PF00395">
    <property type="entry name" value="SLH"/>
    <property type="match status" value="3"/>
</dbReference>
<sequence length="163" mass="17561">MGSRMVVTGIGNGLFKPDQQITRAEFVKILARGLGLKPESGSSPFSDVSSSDWYNEAVQTAYAYSLISGYGDGTFHPQDIITREQSMAIIAKAMKMTDLRAKLPRREAAVLLSPYADAASASGWAISGIADSLHAGIVTGRTSTMLAPKALFPERKLRFSCRD</sequence>
<feature type="domain" description="SLH" evidence="1">
    <location>
        <begin position="41"/>
        <end position="104"/>
    </location>
</feature>
<feature type="domain" description="SLH" evidence="1">
    <location>
        <begin position="1"/>
        <end position="40"/>
    </location>
</feature>
<comment type="caution">
    <text evidence="2">The sequence shown here is derived from an EMBL/GenBank/DDBJ whole genome shotgun (WGS) entry which is preliminary data.</text>
</comment>
<dbReference type="PANTHER" id="PTHR43308">
    <property type="entry name" value="OUTER MEMBRANE PROTEIN ALPHA-RELATED"/>
    <property type="match status" value="1"/>
</dbReference>
<dbReference type="EMBL" id="JASKHM010000002">
    <property type="protein sequence ID" value="MEQ4481945.1"/>
    <property type="molecule type" value="Genomic_DNA"/>
</dbReference>
<protein>
    <submittedName>
        <fullName evidence="2">S-layer homology domain-containing protein</fullName>
    </submittedName>
</protein>